<comment type="similarity">
    <text evidence="2 9">Belongs to the mitochondrial carrier (TC 2.A.29) family.</text>
</comment>
<proteinExistence type="inferred from homology"/>
<dbReference type="AlphaFoldDB" id="A0A7J7KAB5"/>
<evidence type="ECO:0000256" key="9">
    <source>
        <dbReference type="RuleBase" id="RU000488"/>
    </source>
</evidence>
<feature type="repeat" description="Solcar" evidence="8">
    <location>
        <begin position="12"/>
        <end position="101"/>
    </location>
</feature>
<dbReference type="SUPFAM" id="SSF103506">
    <property type="entry name" value="Mitochondrial carrier"/>
    <property type="match status" value="1"/>
</dbReference>
<feature type="repeat" description="Solcar" evidence="8">
    <location>
        <begin position="110"/>
        <end position="201"/>
    </location>
</feature>
<keyword evidence="5" id="KW-0677">Repeat</keyword>
<dbReference type="InterPro" id="IPR050391">
    <property type="entry name" value="Mito_Metabolite_Transporter"/>
</dbReference>
<evidence type="ECO:0000256" key="2">
    <source>
        <dbReference type="ARBA" id="ARBA00006375"/>
    </source>
</evidence>
<protein>
    <submittedName>
        <fullName evidence="11">Uncharacterized protein</fullName>
    </submittedName>
</protein>
<comment type="subcellular location">
    <subcellularLocation>
        <location evidence="1">Membrane</location>
        <topology evidence="1">Multi-pass membrane protein</topology>
    </subcellularLocation>
</comment>
<dbReference type="Gene3D" id="1.50.40.10">
    <property type="entry name" value="Mitochondrial carrier domain"/>
    <property type="match status" value="1"/>
</dbReference>
<feature type="chain" id="PRO_5029651981" evidence="10">
    <location>
        <begin position="26"/>
        <end position="296"/>
    </location>
</feature>
<gene>
    <name evidence="11" type="ORF">EB796_006531</name>
</gene>
<dbReference type="PANTHER" id="PTHR45618">
    <property type="entry name" value="MITOCHONDRIAL DICARBOXYLATE CARRIER-RELATED"/>
    <property type="match status" value="1"/>
</dbReference>
<comment type="caution">
    <text evidence="11">The sequence shown here is derived from an EMBL/GenBank/DDBJ whole genome shotgun (WGS) entry which is preliminary data.</text>
</comment>
<keyword evidence="3 9" id="KW-0813">Transport</keyword>
<feature type="signal peptide" evidence="10">
    <location>
        <begin position="1"/>
        <end position="25"/>
    </location>
</feature>
<evidence type="ECO:0000256" key="6">
    <source>
        <dbReference type="ARBA" id="ARBA00022989"/>
    </source>
</evidence>
<dbReference type="InterPro" id="IPR002067">
    <property type="entry name" value="MCP"/>
</dbReference>
<dbReference type="Pfam" id="PF00153">
    <property type="entry name" value="Mito_carr"/>
    <property type="match status" value="3"/>
</dbReference>
<keyword evidence="10" id="KW-0732">Signal</keyword>
<evidence type="ECO:0000256" key="3">
    <source>
        <dbReference type="ARBA" id="ARBA00022448"/>
    </source>
</evidence>
<keyword evidence="7 8" id="KW-0472">Membrane</keyword>
<evidence type="ECO:0000313" key="11">
    <source>
        <dbReference type="EMBL" id="KAF6035157.1"/>
    </source>
</evidence>
<keyword evidence="4 8" id="KW-0812">Transmembrane</keyword>
<evidence type="ECO:0000256" key="10">
    <source>
        <dbReference type="SAM" id="SignalP"/>
    </source>
</evidence>
<dbReference type="PRINTS" id="PR00784">
    <property type="entry name" value="MTUNCOUPLING"/>
</dbReference>
<dbReference type="PROSITE" id="PS50920">
    <property type="entry name" value="SOLCAR"/>
    <property type="match status" value="3"/>
</dbReference>
<reference evidence="11" key="1">
    <citation type="submission" date="2020-06" db="EMBL/GenBank/DDBJ databases">
        <title>Draft genome of Bugula neritina, a colonial animal packing powerful symbionts and potential medicines.</title>
        <authorList>
            <person name="Rayko M."/>
        </authorList>
    </citation>
    <scope>NUCLEOTIDE SEQUENCE [LARGE SCALE GENOMIC DNA]</scope>
    <source>
        <strain evidence="11">Kwan_BN1</strain>
    </source>
</reference>
<dbReference type="Proteomes" id="UP000593567">
    <property type="component" value="Unassembled WGS sequence"/>
</dbReference>
<evidence type="ECO:0000313" key="12">
    <source>
        <dbReference type="Proteomes" id="UP000593567"/>
    </source>
</evidence>
<organism evidence="11 12">
    <name type="scientific">Bugula neritina</name>
    <name type="common">Brown bryozoan</name>
    <name type="synonym">Sertularia neritina</name>
    <dbReference type="NCBI Taxonomy" id="10212"/>
    <lineage>
        <taxon>Eukaryota</taxon>
        <taxon>Metazoa</taxon>
        <taxon>Spiralia</taxon>
        <taxon>Lophotrochozoa</taxon>
        <taxon>Bryozoa</taxon>
        <taxon>Gymnolaemata</taxon>
        <taxon>Cheilostomatida</taxon>
        <taxon>Flustrina</taxon>
        <taxon>Buguloidea</taxon>
        <taxon>Bugulidae</taxon>
        <taxon>Bugula</taxon>
    </lineage>
</organism>
<keyword evidence="12" id="KW-1185">Reference proteome</keyword>
<evidence type="ECO:0000256" key="4">
    <source>
        <dbReference type="ARBA" id="ARBA00022692"/>
    </source>
</evidence>
<evidence type="ECO:0000256" key="8">
    <source>
        <dbReference type="PROSITE-ProRule" id="PRU00282"/>
    </source>
</evidence>
<sequence>MASKSATSFDAVLFMLAGTSNMTGATVTNPVDVIKTRLQLDNELRSHTSAPRKYQGFLRGIGLIIAEEGFRGLYKGWSASMLREGSYSTIRLGAYEPLKSKLGATDPAHTPLWKKILAGATSGAIGSALANPTDLIKVRLQAQGKLSPQESVRYTGVVSAFREILQTEGVRGLWTGCTPTVCRAMILTATQIPTYDHMKHTLLNHQLMEEGVPLHIVSSMVAGLMCAITTSPVDTIKTRIMNQHKIGGKGLKYNSPLDAARQCLKAEGLKGLYKGFIPNWMRIGPHTIVTFLYSSS</sequence>
<dbReference type="InterPro" id="IPR023395">
    <property type="entry name" value="MCP_dom_sf"/>
</dbReference>
<feature type="repeat" description="Solcar" evidence="8">
    <location>
        <begin position="210"/>
        <end position="296"/>
    </location>
</feature>
<keyword evidence="6" id="KW-1133">Transmembrane helix</keyword>
<accession>A0A7J7KAB5</accession>
<dbReference type="OrthoDB" id="756301at2759"/>
<name>A0A7J7KAB5_BUGNE</name>
<evidence type="ECO:0000256" key="5">
    <source>
        <dbReference type="ARBA" id="ARBA00022737"/>
    </source>
</evidence>
<dbReference type="EMBL" id="VXIV02000927">
    <property type="protein sequence ID" value="KAF6035157.1"/>
    <property type="molecule type" value="Genomic_DNA"/>
</dbReference>
<dbReference type="GO" id="GO:0055085">
    <property type="term" value="P:transmembrane transport"/>
    <property type="evidence" value="ECO:0007669"/>
    <property type="project" value="InterPro"/>
</dbReference>
<dbReference type="InterPro" id="IPR018108">
    <property type="entry name" value="MCP_transmembrane"/>
</dbReference>
<evidence type="ECO:0000256" key="1">
    <source>
        <dbReference type="ARBA" id="ARBA00004141"/>
    </source>
</evidence>
<evidence type="ECO:0000256" key="7">
    <source>
        <dbReference type="ARBA" id="ARBA00023136"/>
    </source>
</evidence>
<dbReference type="GO" id="GO:0016020">
    <property type="term" value="C:membrane"/>
    <property type="evidence" value="ECO:0007669"/>
    <property type="project" value="UniProtKB-SubCell"/>
</dbReference>